<dbReference type="RefSeq" id="WP_345009472.1">
    <property type="nucleotide sequence ID" value="NZ_BAABFC010000001.1"/>
</dbReference>
<name>A0ABP8PYC1_9GAMM</name>
<evidence type="ECO:0000313" key="2">
    <source>
        <dbReference type="EMBL" id="GAA4493428.1"/>
    </source>
</evidence>
<keyword evidence="3" id="KW-1185">Reference proteome</keyword>
<dbReference type="Proteomes" id="UP001501321">
    <property type="component" value="Unassembled WGS sequence"/>
</dbReference>
<gene>
    <name evidence="2" type="ORF">GCM10023095_03670</name>
</gene>
<feature type="region of interest" description="Disordered" evidence="1">
    <location>
        <begin position="455"/>
        <end position="476"/>
    </location>
</feature>
<dbReference type="EMBL" id="BAABFC010000001">
    <property type="protein sequence ID" value="GAA4493428.1"/>
    <property type="molecule type" value="Genomic_DNA"/>
</dbReference>
<comment type="caution">
    <text evidence="2">The sequence shown here is derived from an EMBL/GenBank/DDBJ whole genome shotgun (WGS) entry which is preliminary data.</text>
</comment>
<evidence type="ECO:0000256" key="1">
    <source>
        <dbReference type="SAM" id="MobiDB-lite"/>
    </source>
</evidence>
<sequence>MSGIGGLAEGFLAGFNTMNNYQRGQKADERADKELSLRDAQWQNILDRQKVADQRYTDETAYRQGRDNKADQQWQQTFDQNKETTKAQLGISKGHLALSQAQNTRQQQLHDLTLEQYKRKEWESESMPLIQSAYSKLQEGQPLTPDEIAVFDSPYGKRYDPSRVFGDPKFGEAITSTMQKMVQLGRDPEVGKMDMPTLAKTINTPDTQQALSYLLRNRLEDGIGTATPNGVVSGYGAPSLVPTGRGTFVIEAPVTYIAQDGTEVTKVAPITQGRSGDNGAQVMEFSAQRLAQWIGSGYQAYKGYQENPGAFNAFKQSLGLAEGADYKGYRSQVVKLQAEENKAIDQIRRDGSLTPEQQASAIQAEREATEQQVYGLADVFGIPRAKQGGTDTMKAFVDGDPIKAQFVAQLSANAPKSQVDKLARDPEQLAVAYNQWLQQASAAKTEQDNQARLAEIQGSSNQQSAWARSSNQHPRL</sequence>
<proteinExistence type="predicted"/>
<evidence type="ECO:0000313" key="3">
    <source>
        <dbReference type="Proteomes" id="UP001501321"/>
    </source>
</evidence>
<organism evidence="2 3">
    <name type="scientific">Pseudaeromonas paramecii</name>
    <dbReference type="NCBI Taxonomy" id="2138166"/>
    <lineage>
        <taxon>Bacteria</taxon>
        <taxon>Pseudomonadati</taxon>
        <taxon>Pseudomonadota</taxon>
        <taxon>Gammaproteobacteria</taxon>
        <taxon>Aeromonadales</taxon>
        <taxon>Aeromonadaceae</taxon>
        <taxon>Pseudaeromonas</taxon>
    </lineage>
</organism>
<protein>
    <submittedName>
        <fullName evidence="2">Uncharacterized protein</fullName>
    </submittedName>
</protein>
<accession>A0ABP8PYC1</accession>
<reference evidence="3" key="1">
    <citation type="journal article" date="2019" name="Int. J. Syst. Evol. Microbiol.">
        <title>The Global Catalogue of Microorganisms (GCM) 10K type strain sequencing project: providing services to taxonomists for standard genome sequencing and annotation.</title>
        <authorList>
            <consortium name="The Broad Institute Genomics Platform"/>
            <consortium name="The Broad Institute Genome Sequencing Center for Infectious Disease"/>
            <person name="Wu L."/>
            <person name="Ma J."/>
        </authorList>
    </citation>
    <scope>NUCLEOTIDE SEQUENCE [LARGE SCALE GENOMIC DNA]</scope>
    <source>
        <strain evidence="3">JCM 32226</strain>
    </source>
</reference>
<feature type="compositionally biased region" description="Polar residues" evidence="1">
    <location>
        <begin position="457"/>
        <end position="476"/>
    </location>
</feature>